<keyword evidence="3" id="KW-1185">Reference proteome</keyword>
<organism evidence="2 3">
    <name type="scientific">Paenimyroides aestuarii</name>
    <dbReference type="NCBI Taxonomy" id="2968490"/>
    <lineage>
        <taxon>Bacteria</taxon>
        <taxon>Pseudomonadati</taxon>
        <taxon>Bacteroidota</taxon>
        <taxon>Flavobacteriia</taxon>
        <taxon>Flavobacteriales</taxon>
        <taxon>Flavobacteriaceae</taxon>
        <taxon>Paenimyroides</taxon>
    </lineage>
</organism>
<reference evidence="2 3" key="1">
    <citation type="submission" date="2022-08" db="EMBL/GenBank/DDBJ databases">
        <title>Myroides zhujiangensis sp. nov., a novel bacterium isolated from sediment in the Pearl River Estuary.</title>
        <authorList>
            <person name="Cui L."/>
        </authorList>
    </citation>
    <scope>NUCLEOTIDE SEQUENCE [LARGE SCALE GENOMIC DNA]</scope>
    <source>
        <strain evidence="2 3">SCSIO 72103</strain>
    </source>
</reference>
<evidence type="ECO:0000256" key="1">
    <source>
        <dbReference type="SAM" id="SignalP"/>
    </source>
</evidence>
<name>A0ABY5NQY5_9FLAO</name>
<proteinExistence type="predicted"/>
<evidence type="ECO:0000313" key="3">
    <source>
        <dbReference type="Proteomes" id="UP001317001"/>
    </source>
</evidence>
<evidence type="ECO:0000313" key="2">
    <source>
        <dbReference type="EMBL" id="UUV20980.1"/>
    </source>
</evidence>
<protein>
    <submittedName>
        <fullName evidence="2">DUF6048 family protein</fullName>
    </submittedName>
</protein>
<dbReference type="Proteomes" id="UP001317001">
    <property type="component" value="Chromosome"/>
</dbReference>
<gene>
    <name evidence="2" type="ORF">NPX36_11725</name>
</gene>
<feature type="chain" id="PRO_5046682724" evidence="1">
    <location>
        <begin position="21"/>
        <end position="230"/>
    </location>
</feature>
<dbReference type="RefSeq" id="WP_257498897.1">
    <property type="nucleotide sequence ID" value="NZ_CP102382.1"/>
</dbReference>
<sequence>MRTFRFTISLLLLITAKISAQEKAPQKVYPEVYGLRIGTDLVKASRNIWDKNYKGFEVVADYRYNKNWYLAAEAGFEDRFQEDEQLSFTTSGMFLKVGAEKNFHKNWLDMNNLIFVGGRYGLSLHNQTLHRYRVNTGTAYFDEELQYPELKSTGLSAHWLELVVGIKTEVAQNVFIGMNVRLKGLLFQKQPDGFENLYYPGFDQKYSGNIGVGFGYTVSYLIPFKKKNPK</sequence>
<dbReference type="InterPro" id="IPR046111">
    <property type="entry name" value="DUF6048"/>
</dbReference>
<feature type="signal peptide" evidence="1">
    <location>
        <begin position="1"/>
        <end position="20"/>
    </location>
</feature>
<dbReference type="EMBL" id="CP102382">
    <property type="protein sequence ID" value="UUV20980.1"/>
    <property type="molecule type" value="Genomic_DNA"/>
</dbReference>
<dbReference type="Pfam" id="PF19515">
    <property type="entry name" value="DUF6048"/>
    <property type="match status" value="1"/>
</dbReference>
<keyword evidence="1" id="KW-0732">Signal</keyword>
<accession>A0ABY5NQY5</accession>